<dbReference type="PANTHER" id="PTHR43818:SF11">
    <property type="entry name" value="BCDNA.GH03377"/>
    <property type="match status" value="1"/>
</dbReference>
<gene>
    <name evidence="4" type="primary">idh</name>
    <name evidence="4" type="ORF">GCM10007874_23680</name>
</gene>
<dbReference type="RefSeq" id="WP_284312269.1">
    <property type="nucleotide sequence ID" value="NZ_BSPC01000022.1"/>
</dbReference>
<dbReference type="SUPFAM" id="SSF55347">
    <property type="entry name" value="Glyceraldehyde-3-phosphate dehydrogenase-like, C-terminal domain"/>
    <property type="match status" value="1"/>
</dbReference>
<dbReference type="EMBL" id="BSPC01000022">
    <property type="protein sequence ID" value="GLS19351.1"/>
    <property type="molecule type" value="Genomic_DNA"/>
</dbReference>
<name>A0ABQ6CGK4_9HYPH</name>
<evidence type="ECO:0000259" key="2">
    <source>
        <dbReference type="Pfam" id="PF01408"/>
    </source>
</evidence>
<accession>A0ABQ6CGK4</accession>
<evidence type="ECO:0000256" key="1">
    <source>
        <dbReference type="ARBA" id="ARBA00023002"/>
    </source>
</evidence>
<dbReference type="Proteomes" id="UP001156882">
    <property type="component" value="Unassembled WGS sequence"/>
</dbReference>
<proteinExistence type="predicted"/>
<dbReference type="InterPro" id="IPR050463">
    <property type="entry name" value="Gfo/Idh/MocA_oxidrdct_glycsds"/>
</dbReference>
<dbReference type="Pfam" id="PF22725">
    <property type="entry name" value="GFO_IDH_MocA_C3"/>
    <property type="match status" value="1"/>
</dbReference>
<protein>
    <submittedName>
        <fullName evidence="4">Myo-inositol 2-dehydrogenase</fullName>
    </submittedName>
</protein>
<dbReference type="Pfam" id="PF01408">
    <property type="entry name" value="GFO_IDH_MocA"/>
    <property type="match status" value="1"/>
</dbReference>
<dbReference type="Gene3D" id="3.40.50.720">
    <property type="entry name" value="NAD(P)-binding Rossmann-like Domain"/>
    <property type="match status" value="1"/>
</dbReference>
<organism evidence="4 5">
    <name type="scientific">Labrys miyagiensis</name>
    <dbReference type="NCBI Taxonomy" id="346912"/>
    <lineage>
        <taxon>Bacteria</taxon>
        <taxon>Pseudomonadati</taxon>
        <taxon>Pseudomonadota</taxon>
        <taxon>Alphaproteobacteria</taxon>
        <taxon>Hyphomicrobiales</taxon>
        <taxon>Xanthobacteraceae</taxon>
        <taxon>Labrys</taxon>
    </lineage>
</organism>
<dbReference type="InterPro" id="IPR036291">
    <property type="entry name" value="NAD(P)-bd_dom_sf"/>
</dbReference>
<feature type="domain" description="GFO/IDH/MocA-like oxidoreductase" evidence="3">
    <location>
        <begin position="140"/>
        <end position="252"/>
    </location>
</feature>
<evidence type="ECO:0000313" key="4">
    <source>
        <dbReference type="EMBL" id="GLS19351.1"/>
    </source>
</evidence>
<evidence type="ECO:0000313" key="5">
    <source>
        <dbReference type="Proteomes" id="UP001156882"/>
    </source>
</evidence>
<dbReference type="PANTHER" id="PTHR43818">
    <property type="entry name" value="BCDNA.GH03377"/>
    <property type="match status" value="1"/>
</dbReference>
<dbReference type="Gene3D" id="3.30.360.10">
    <property type="entry name" value="Dihydrodipicolinate Reductase, domain 2"/>
    <property type="match status" value="1"/>
</dbReference>
<dbReference type="SUPFAM" id="SSF51735">
    <property type="entry name" value="NAD(P)-binding Rossmann-fold domains"/>
    <property type="match status" value="1"/>
</dbReference>
<reference evidence="5" key="1">
    <citation type="journal article" date="2019" name="Int. J. Syst. Evol. Microbiol.">
        <title>The Global Catalogue of Microorganisms (GCM) 10K type strain sequencing project: providing services to taxonomists for standard genome sequencing and annotation.</title>
        <authorList>
            <consortium name="The Broad Institute Genomics Platform"/>
            <consortium name="The Broad Institute Genome Sequencing Center for Infectious Disease"/>
            <person name="Wu L."/>
            <person name="Ma J."/>
        </authorList>
    </citation>
    <scope>NUCLEOTIDE SEQUENCE [LARGE SCALE GENOMIC DNA]</scope>
    <source>
        <strain evidence="5">NBRC 101365</strain>
    </source>
</reference>
<evidence type="ECO:0000259" key="3">
    <source>
        <dbReference type="Pfam" id="PF22725"/>
    </source>
</evidence>
<keyword evidence="1" id="KW-0560">Oxidoreductase</keyword>
<comment type="caution">
    <text evidence="4">The sequence shown here is derived from an EMBL/GenBank/DDBJ whole genome shotgun (WGS) entry which is preliminary data.</text>
</comment>
<feature type="domain" description="Gfo/Idh/MocA-like oxidoreductase N-terminal" evidence="2">
    <location>
        <begin position="4"/>
        <end position="123"/>
    </location>
</feature>
<dbReference type="InterPro" id="IPR055170">
    <property type="entry name" value="GFO_IDH_MocA-like_dom"/>
</dbReference>
<sequence length="363" mass="39764">MAPLRVLLVGLGHMGMAHGRAYDSLGGYEIAGLCARGIHSRTDLPDHWGAIPRFADYYEALDAVKPDVVSINTWPDTHAAFAVAAFEAGAHVFIEKPLAETAEDAERVLAAARKYGRKLVVGYSMRHNPIWKRVVELAQGLGKPLVMRMNLNQQSIGPSWTWHKNLLSALSPIVDCGVHYVDAMCQMTLAKPVRVSGMGARLSDEIAPDQYNYGQLQVFFDDGSIGWYEAAWGPSISETAFMVKDIMGPKGSISVIPPSHELGTPKGATWTFSSDIHTHGRMESVLLHHSALNPDQSTVAGDEIIPVVDKPDHDQICRLEQIYLLDAINGKVDLDEHMEAAVNSLKIVLAADLSIKEKRVVEL</sequence>
<dbReference type="InterPro" id="IPR000683">
    <property type="entry name" value="Gfo/Idh/MocA-like_OxRdtase_N"/>
</dbReference>
<keyword evidence="5" id="KW-1185">Reference proteome</keyword>